<evidence type="ECO:0000313" key="2">
    <source>
        <dbReference type="EMBL" id="MFD1543897.1"/>
    </source>
</evidence>
<dbReference type="NCBIfam" id="NF041646">
    <property type="entry name" value="VC0807_fam"/>
    <property type="match status" value="1"/>
</dbReference>
<sequence length="215" mass="23152">MTVLAAPSEAPAFELPRFGRLVRHAVPRVLEGMILPVAVFYVGMILSGITGGIVVAVAWVYAGVVWRLARRKAVPGAVLLAAGTVTVRAVLALLSGSAVIFFLQPTLGVFCASAGFLATARLRRPLAQRVAEDLVPLPEHVIERPVMRRFFARQSLVWGCAQLGNASLSLWLLLSQTIQTYLIVRTTAVAVLLSGAALLTLIDFRLCLRALQRDA</sequence>
<gene>
    <name evidence="2" type="ORF">ACFSJ0_43120</name>
</gene>
<dbReference type="RefSeq" id="WP_219534998.1">
    <property type="nucleotide sequence ID" value="NZ_JAHKRM010000024.1"/>
</dbReference>
<reference evidence="3" key="1">
    <citation type="journal article" date="2019" name="Int. J. Syst. Evol. Microbiol.">
        <title>The Global Catalogue of Microorganisms (GCM) 10K type strain sequencing project: providing services to taxonomists for standard genome sequencing and annotation.</title>
        <authorList>
            <consortium name="The Broad Institute Genomics Platform"/>
            <consortium name="The Broad Institute Genome Sequencing Center for Infectious Disease"/>
            <person name="Wu L."/>
            <person name="Ma J."/>
        </authorList>
    </citation>
    <scope>NUCLEOTIDE SEQUENCE [LARGE SCALE GENOMIC DNA]</scope>
    <source>
        <strain evidence="3">CGMCC 1.15399</strain>
    </source>
</reference>
<keyword evidence="3" id="KW-1185">Reference proteome</keyword>
<comment type="caution">
    <text evidence="2">The sequence shown here is derived from an EMBL/GenBank/DDBJ whole genome shotgun (WGS) entry which is preliminary data.</text>
</comment>
<keyword evidence="1" id="KW-1133">Transmembrane helix</keyword>
<protein>
    <submittedName>
        <fullName evidence="2">VC0807 family protein</fullName>
    </submittedName>
</protein>
<feature type="transmembrane region" description="Helical" evidence="1">
    <location>
        <begin position="38"/>
        <end position="61"/>
    </location>
</feature>
<feature type="transmembrane region" description="Helical" evidence="1">
    <location>
        <begin position="73"/>
        <end position="94"/>
    </location>
</feature>
<organism evidence="2 3">
    <name type="scientific">Nonomuraea guangzhouensis</name>
    <dbReference type="NCBI Taxonomy" id="1291555"/>
    <lineage>
        <taxon>Bacteria</taxon>
        <taxon>Bacillati</taxon>
        <taxon>Actinomycetota</taxon>
        <taxon>Actinomycetes</taxon>
        <taxon>Streptosporangiales</taxon>
        <taxon>Streptosporangiaceae</taxon>
        <taxon>Nonomuraea</taxon>
    </lineage>
</organism>
<keyword evidence="1" id="KW-0812">Transmembrane</keyword>
<dbReference type="EMBL" id="JBHUCM010000042">
    <property type="protein sequence ID" value="MFD1543897.1"/>
    <property type="molecule type" value="Genomic_DNA"/>
</dbReference>
<proteinExistence type="predicted"/>
<accession>A0ABW4GMC9</accession>
<dbReference type="Proteomes" id="UP001597097">
    <property type="component" value="Unassembled WGS sequence"/>
</dbReference>
<evidence type="ECO:0000313" key="3">
    <source>
        <dbReference type="Proteomes" id="UP001597097"/>
    </source>
</evidence>
<keyword evidence="1" id="KW-0472">Membrane</keyword>
<feature type="transmembrane region" description="Helical" evidence="1">
    <location>
        <begin position="156"/>
        <end position="174"/>
    </location>
</feature>
<feature type="transmembrane region" description="Helical" evidence="1">
    <location>
        <begin position="100"/>
        <end position="120"/>
    </location>
</feature>
<evidence type="ECO:0000256" key="1">
    <source>
        <dbReference type="SAM" id="Phobius"/>
    </source>
</evidence>
<feature type="transmembrane region" description="Helical" evidence="1">
    <location>
        <begin position="180"/>
        <end position="202"/>
    </location>
</feature>
<name>A0ABW4GMC9_9ACTN</name>